<protein>
    <recommendedName>
        <fullName evidence="3">Antibiotic biosynthesis monooxygenase</fullName>
    </recommendedName>
</protein>
<dbReference type="EMBL" id="JPQU01000036">
    <property type="protein sequence ID" value="KFE55219.1"/>
    <property type="molecule type" value="Genomic_DNA"/>
</dbReference>
<keyword evidence="2" id="KW-1185">Reference proteome</keyword>
<dbReference type="RefSeq" id="WP_032628831.1">
    <property type="nucleotide sequence ID" value="NZ_JPQU01000036.1"/>
</dbReference>
<organism evidence="1 2">
    <name type="scientific">Pseudomonas syringae</name>
    <dbReference type="NCBI Taxonomy" id="317"/>
    <lineage>
        <taxon>Bacteria</taxon>
        <taxon>Pseudomonadati</taxon>
        <taxon>Pseudomonadota</taxon>
        <taxon>Gammaproteobacteria</taxon>
        <taxon>Pseudomonadales</taxon>
        <taxon>Pseudomonadaceae</taxon>
        <taxon>Pseudomonas</taxon>
    </lineage>
</organism>
<dbReference type="PATRIC" id="fig|317.175.peg.2816"/>
<proteinExistence type="predicted"/>
<evidence type="ECO:0000313" key="1">
    <source>
        <dbReference type="EMBL" id="KFE55219.1"/>
    </source>
</evidence>
<sequence length="111" mass="12241">MGSAHAHRGFNQLVEFVVNPGQQSQLVTALIEQIERHTCTYPGFISASVEASDDGARVLEQILWKSRKTSEQAMLNAESGPQHFTAMLFQHGVKAVTFRTFQVAGNISPRV</sequence>
<reference evidence="1 2" key="1">
    <citation type="submission" date="2014-07" db="EMBL/GenBank/DDBJ databases">
        <title>Draft Genome Sequences of Environmental Pseudomonas syringae strains.</title>
        <authorList>
            <person name="Baltrus D.A."/>
            <person name="Berge O."/>
            <person name="Morris C."/>
        </authorList>
    </citation>
    <scope>NUCLEOTIDE SEQUENCE [LARGE SCALE GENOMIC DNA]</scope>
    <source>
        <strain evidence="1 2">GAW0119</strain>
    </source>
</reference>
<comment type="caution">
    <text evidence="1">The sequence shown here is derived from an EMBL/GenBank/DDBJ whole genome shotgun (WGS) entry which is preliminary data.</text>
</comment>
<dbReference type="AlphaFoldDB" id="A0A085VIF6"/>
<dbReference type="SUPFAM" id="SSF54909">
    <property type="entry name" value="Dimeric alpha+beta barrel"/>
    <property type="match status" value="1"/>
</dbReference>
<dbReference type="Proteomes" id="UP000028631">
    <property type="component" value="Unassembled WGS sequence"/>
</dbReference>
<dbReference type="OrthoDB" id="7016254at2"/>
<dbReference type="InterPro" id="IPR011008">
    <property type="entry name" value="Dimeric_a/b-barrel"/>
</dbReference>
<name>A0A085VIF6_PSESX</name>
<gene>
    <name evidence="1" type="ORF">IV01_13555</name>
</gene>
<dbReference type="Gene3D" id="3.30.70.100">
    <property type="match status" value="1"/>
</dbReference>
<evidence type="ECO:0008006" key="3">
    <source>
        <dbReference type="Google" id="ProtNLM"/>
    </source>
</evidence>
<evidence type="ECO:0000313" key="2">
    <source>
        <dbReference type="Proteomes" id="UP000028631"/>
    </source>
</evidence>
<accession>A0A085VIF6</accession>